<protein>
    <recommendedName>
        <fullName evidence="2">Aminoglycoside phosphotransferase domain-containing protein</fullName>
    </recommendedName>
</protein>
<comment type="caution">
    <text evidence="3">The sequence shown here is derived from an EMBL/GenBank/DDBJ whole genome shotgun (WGS) entry which is preliminary data.</text>
</comment>
<sequence>MLQLPATYSAICTNALLSDIIPLFKIDKPEECLFWCQGLNDTYKVITATQTYILRLYRHNWRTHQAISFELDALLYLQKKGVNVAFPIPTCEGDYIIPFHAPEGLRYAVLTHYIPGKELDFSIPENGALYGKHMAKLHQSSAQFHSSYQRAELNVEHLLTEPLQRIKPFLTKRHDDWLFIEAYAQTLSTRLQQALDKAPTLFFCHGDLHGGNAHINNQQLGFFDFDCCGLGLRSYDLAVFKWSLLTENKSLSIWERFLQSYLKHYPLDTKEQDLIDTLVSIRHIWLIGLHIDIAVAKGWLDESYFDQKIAFLREQSIALNR</sequence>
<dbReference type="InterPro" id="IPR050249">
    <property type="entry name" value="Pseudomonas-type_ThrB"/>
</dbReference>
<evidence type="ECO:0000313" key="4">
    <source>
        <dbReference type="Proteomes" id="UP001157353"/>
    </source>
</evidence>
<feature type="domain" description="Aminoglycoside phosphotransferase" evidence="2">
    <location>
        <begin position="40"/>
        <end position="265"/>
    </location>
</feature>
<comment type="similarity">
    <text evidence="1">Belongs to the pseudomonas-type ThrB family.</text>
</comment>
<dbReference type="Gene3D" id="3.30.200.20">
    <property type="entry name" value="Phosphorylase Kinase, domain 1"/>
    <property type="match status" value="1"/>
</dbReference>
<organism evidence="3 4">
    <name type="scientific">Psychromonas marina</name>
    <dbReference type="NCBI Taxonomy" id="88364"/>
    <lineage>
        <taxon>Bacteria</taxon>
        <taxon>Pseudomonadati</taxon>
        <taxon>Pseudomonadota</taxon>
        <taxon>Gammaproteobacteria</taxon>
        <taxon>Alteromonadales</taxon>
        <taxon>Psychromonadaceae</taxon>
        <taxon>Psychromonas</taxon>
    </lineage>
</organism>
<dbReference type="RefSeq" id="WP_284203734.1">
    <property type="nucleotide sequence ID" value="NZ_BSPQ01000005.1"/>
</dbReference>
<dbReference type="PANTHER" id="PTHR21064">
    <property type="entry name" value="AMINOGLYCOSIDE PHOSPHOTRANSFERASE DOMAIN-CONTAINING PROTEIN-RELATED"/>
    <property type="match status" value="1"/>
</dbReference>
<dbReference type="Pfam" id="PF01636">
    <property type="entry name" value="APH"/>
    <property type="match status" value="1"/>
</dbReference>
<accession>A0ABQ6DZV3</accession>
<dbReference type="SUPFAM" id="SSF56112">
    <property type="entry name" value="Protein kinase-like (PK-like)"/>
    <property type="match status" value="1"/>
</dbReference>
<name>A0ABQ6DZV3_9GAMM</name>
<dbReference type="InterPro" id="IPR002575">
    <property type="entry name" value="Aminoglycoside_PTrfase"/>
</dbReference>
<dbReference type="EMBL" id="BSPQ01000005">
    <property type="protein sequence ID" value="GLS90612.1"/>
    <property type="molecule type" value="Genomic_DNA"/>
</dbReference>
<reference evidence="4" key="1">
    <citation type="journal article" date="2019" name="Int. J. Syst. Evol. Microbiol.">
        <title>The Global Catalogue of Microorganisms (GCM) 10K type strain sequencing project: providing services to taxonomists for standard genome sequencing and annotation.</title>
        <authorList>
            <consortium name="The Broad Institute Genomics Platform"/>
            <consortium name="The Broad Institute Genome Sequencing Center for Infectious Disease"/>
            <person name="Wu L."/>
            <person name="Ma J."/>
        </authorList>
    </citation>
    <scope>NUCLEOTIDE SEQUENCE [LARGE SCALE GENOMIC DNA]</scope>
    <source>
        <strain evidence="4">NBRC 103166</strain>
    </source>
</reference>
<gene>
    <name evidence="3" type="ORF">GCM10007916_16790</name>
</gene>
<evidence type="ECO:0000256" key="1">
    <source>
        <dbReference type="ARBA" id="ARBA00038240"/>
    </source>
</evidence>
<dbReference type="InterPro" id="IPR011009">
    <property type="entry name" value="Kinase-like_dom_sf"/>
</dbReference>
<proteinExistence type="inferred from homology"/>
<evidence type="ECO:0000313" key="3">
    <source>
        <dbReference type="EMBL" id="GLS90612.1"/>
    </source>
</evidence>
<dbReference type="Gene3D" id="3.90.1200.10">
    <property type="match status" value="1"/>
</dbReference>
<evidence type="ECO:0000259" key="2">
    <source>
        <dbReference type="Pfam" id="PF01636"/>
    </source>
</evidence>
<keyword evidence="4" id="KW-1185">Reference proteome</keyword>
<dbReference type="Proteomes" id="UP001157353">
    <property type="component" value="Unassembled WGS sequence"/>
</dbReference>
<dbReference type="PANTHER" id="PTHR21064:SF6">
    <property type="entry name" value="AMINOGLYCOSIDE PHOSPHOTRANSFERASE DOMAIN-CONTAINING PROTEIN"/>
    <property type="match status" value="1"/>
</dbReference>